<name>A0A1A8GSH3_9TELE</name>
<accession>A0A1A8GSH3</accession>
<organism evidence="1">
    <name type="scientific">Nothobranchius korthausae</name>
    <dbReference type="NCBI Taxonomy" id="1143690"/>
    <lineage>
        <taxon>Eukaryota</taxon>
        <taxon>Metazoa</taxon>
        <taxon>Chordata</taxon>
        <taxon>Craniata</taxon>
        <taxon>Vertebrata</taxon>
        <taxon>Euteleostomi</taxon>
        <taxon>Actinopterygii</taxon>
        <taxon>Neopterygii</taxon>
        <taxon>Teleostei</taxon>
        <taxon>Neoteleostei</taxon>
        <taxon>Acanthomorphata</taxon>
        <taxon>Ovalentaria</taxon>
        <taxon>Atherinomorphae</taxon>
        <taxon>Cyprinodontiformes</taxon>
        <taxon>Nothobranchiidae</taxon>
        <taxon>Nothobranchius</taxon>
    </lineage>
</organism>
<feature type="non-terminal residue" evidence="1">
    <location>
        <position position="1"/>
    </location>
</feature>
<reference evidence="1" key="2">
    <citation type="submission" date="2016-06" db="EMBL/GenBank/DDBJ databases">
        <title>The genome of a short-lived fish provides insights into sex chromosome evolution and the genetic control of aging.</title>
        <authorList>
            <person name="Reichwald K."/>
            <person name="Felder M."/>
            <person name="Petzold A."/>
            <person name="Koch P."/>
            <person name="Groth M."/>
            <person name="Platzer M."/>
        </authorList>
    </citation>
    <scope>NUCLEOTIDE SEQUENCE</scope>
    <source>
        <tissue evidence="1">Brain</tissue>
    </source>
</reference>
<dbReference type="EMBL" id="HAEC01005849">
    <property type="protein sequence ID" value="SBQ73926.1"/>
    <property type="molecule type" value="Transcribed_RNA"/>
</dbReference>
<feature type="non-terminal residue" evidence="1">
    <location>
        <position position="57"/>
    </location>
</feature>
<proteinExistence type="predicted"/>
<dbReference type="AlphaFoldDB" id="A0A1A8GSH3"/>
<evidence type="ECO:0000313" key="1">
    <source>
        <dbReference type="EMBL" id="SBQ73926.1"/>
    </source>
</evidence>
<sequence>KHGPVLACREDVLVPPWTPQCHLSIAADHIHPLMTTCSHLLMATSSGILTLTTSQRR</sequence>
<gene>
    <name evidence="1" type="primary">Nfu_g_1_000984</name>
</gene>
<reference evidence="1" key="1">
    <citation type="submission" date="2016-05" db="EMBL/GenBank/DDBJ databases">
        <authorList>
            <person name="Lavstsen T."/>
            <person name="Jespersen J.S."/>
        </authorList>
    </citation>
    <scope>NUCLEOTIDE SEQUENCE</scope>
    <source>
        <tissue evidence="1">Brain</tissue>
    </source>
</reference>
<protein>
    <submittedName>
        <fullName evidence="1">Uncharacterized protein</fullName>
    </submittedName>
</protein>